<keyword evidence="3" id="KW-1185">Reference proteome</keyword>
<dbReference type="EMBL" id="VSRR010001830">
    <property type="protein sequence ID" value="MPC27953.1"/>
    <property type="molecule type" value="Genomic_DNA"/>
</dbReference>
<evidence type="ECO:0000313" key="2">
    <source>
        <dbReference type="EMBL" id="MPC27953.1"/>
    </source>
</evidence>
<organism evidence="2 3">
    <name type="scientific">Portunus trituberculatus</name>
    <name type="common">Swimming crab</name>
    <name type="synonym">Neptunus trituberculatus</name>
    <dbReference type="NCBI Taxonomy" id="210409"/>
    <lineage>
        <taxon>Eukaryota</taxon>
        <taxon>Metazoa</taxon>
        <taxon>Ecdysozoa</taxon>
        <taxon>Arthropoda</taxon>
        <taxon>Crustacea</taxon>
        <taxon>Multicrustacea</taxon>
        <taxon>Malacostraca</taxon>
        <taxon>Eumalacostraca</taxon>
        <taxon>Eucarida</taxon>
        <taxon>Decapoda</taxon>
        <taxon>Pleocyemata</taxon>
        <taxon>Brachyura</taxon>
        <taxon>Eubrachyura</taxon>
        <taxon>Portunoidea</taxon>
        <taxon>Portunidae</taxon>
        <taxon>Portuninae</taxon>
        <taxon>Portunus</taxon>
    </lineage>
</organism>
<comment type="caution">
    <text evidence="2">The sequence shown here is derived from an EMBL/GenBank/DDBJ whole genome shotgun (WGS) entry which is preliminary data.</text>
</comment>
<name>A0A5B7E3V8_PORTR</name>
<reference evidence="2 3" key="1">
    <citation type="submission" date="2019-05" db="EMBL/GenBank/DDBJ databases">
        <title>Another draft genome of Portunus trituberculatus and its Hox gene families provides insights of decapod evolution.</title>
        <authorList>
            <person name="Jeong J.-H."/>
            <person name="Song I."/>
            <person name="Kim S."/>
            <person name="Choi T."/>
            <person name="Kim D."/>
            <person name="Ryu S."/>
            <person name="Kim W."/>
        </authorList>
    </citation>
    <scope>NUCLEOTIDE SEQUENCE [LARGE SCALE GENOMIC DNA]</scope>
    <source>
        <tissue evidence="2">Muscle</tissue>
    </source>
</reference>
<gene>
    <name evidence="2" type="ORF">E2C01_021145</name>
</gene>
<protein>
    <submittedName>
        <fullName evidence="2">Uncharacterized protein</fullName>
    </submittedName>
</protein>
<proteinExistence type="predicted"/>
<evidence type="ECO:0000313" key="3">
    <source>
        <dbReference type="Proteomes" id="UP000324222"/>
    </source>
</evidence>
<dbReference type="Proteomes" id="UP000324222">
    <property type="component" value="Unassembled WGS sequence"/>
</dbReference>
<accession>A0A5B7E3V8</accession>
<evidence type="ECO:0000256" key="1">
    <source>
        <dbReference type="SAM" id="MobiDB-lite"/>
    </source>
</evidence>
<sequence>MNREIIQCLCHLLEIWGAHAPHGAQAALVIVAVQRDWRLLERPVMVEWQVRRRGLGVVVFTPHKGEDGGEEAGHHFEGGQVSASCLRGAARWGGRSGYLGRGREAGKAGQAIHAAVLSDEESSSKDHPGPAMQAPAAQALALGTNPRASRGGVQRKGQRNF</sequence>
<feature type="region of interest" description="Disordered" evidence="1">
    <location>
        <begin position="117"/>
        <end position="161"/>
    </location>
</feature>
<dbReference type="AlphaFoldDB" id="A0A5B7E3V8"/>
<feature type="compositionally biased region" description="Low complexity" evidence="1">
    <location>
        <begin position="129"/>
        <end position="143"/>
    </location>
</feature>